<feature type="region of interest" description="Disordered" evidence="1">
    <location>
        <begin position="1"/>
        <end position="22"/>
    </location>
</feature>
<keyword evidence="3" id="KW-1185">Reference proteome</keyword>
<dbReference type="AlphaFoldDB" id="A0A7W4VZW3"/>
<dbReference type="Proteomes" id="UP000589626">
    <property type="component" value="Unassembled WGS sequence"/>
</dbReference>
<proteinExistence type="predicted"/>
<feature type="region of interest" description="Disordered" evidence="1">
    <location>
        <begin position="57"/>
        <end position="77"/>
    </location>
</feature>
<dbReference type="EMBL" id="JACHWR010000004">
    <property type="protein sequence ID" value="MBB3044901.1"/>
    <property type="molecule type" value="Genomic_DNA"/>
</dbReference>
<comment type="caution">
    <text evidence="2">The sequence shown here is derived from an EMBL/GenBank/DDBJ whole genome shotgun (WGS) entry which is preliminary data.</text>
</comment>
<accession>A0A7W4VZW3</accession>
<evidence type="ECO:0000313" key="3">
    <source>
        <dbReference type="Proteomes" id="UP000589626"/>
    </source>
</evidence>
<name>A0A7W4VZW3_9ACTN</name>
<protein>
    <submittedName>
        <fullName evidence="2">Negative regulator of replication initiation</fullName>
    </submittedName>
</protein>
<gene>
    <name evidence="2" type="ORF">FHU40_004754</name>
</gene>
<organism evidence="2 3">
    <name type="scientific">Nocardioides soli</name>
    <dbReference type="NCBI Taxonomy" id="1036020"/>
    <lineage>
        <taxon>Bacteria</taxon>
        <taxon>Bacillati</taxon>
        <taxon>Actinomycetota</taxon>
        <taxon>Actinomycetes</taxon>
        <taxon>Propionibacteriales</taxon>
        <taxon>Nocardioidaceae</taxon>
        <taxon>Nocardioides</taxon>
    </lineage>
</organism>
<reference evidence="2 3" key="1">
    <citation type="submission" date="2020-08" db="EMBL/GenBank/DDBJ databases">
        <title>Sequencing the genomes of 1000 actinobacteria strains.</title>
        <authorList>
            <person name="Klenk H.-P."/>
        </authorList>
    </citation>
    <scope>NUCLEOTIDE SEQUENCE [LARGE SCALE GENOMIC DNA]</scope>
    <source>
        <strain evidence="2 3">DSM 105498</strain>
    </source>
</reference>
<evidence type="ECO:0000313" key="2">
    <source>
        <dbReference type="EMBL" id="MBB3044901.1"/>
    </source>
</evidence>
<sequence>MSHPRKGPSGSQGGRGVGVTTNRVIRVSDELWEAAKRKAAENGEKISDVVRRALREYAGLADAPPFNPRKSPDGKVE</sequence>
<evidence type="ECO:0000256" key="1">
    <source>
        <dbReference type="SAM" id="MobiDB-lite"/>
    </source>
</evidence>